<dbReference type="SUPFAM" id="SSF57667">
    <property type="entry name" value="beta-beta-alpha zinc fingers"/>
    <property type="match status" value="1"/>
</dbReference>
<feature type="region of interest" description="Disordered" evidence="7">
    <location>
        <begin position="151"/>
        <end position="177"/>
    </location>
</feature>
<evidence type="ECO:0000256" key="5">
    <source>
        <dbReference type="ARBA" id="ARBA00023242"/>
    </source>
</evidence>
<evidence type="ECO:0000259" key="8">
    <source>
        <dbReference type="PROSITE" id="PS50157"/>
    </source>
</evidence>
<dbReference type="GO" id="GO:0005634">
    <property type="term" value="C:nucleus"/>
    <property type="evidence" value="ECO:0007669"/>
    <property type="project" value="UniProtKB-SubCell"/>
</dbReference>
<evidence type="ECO:0000313" key="10">
    <source>
        <dbReference type="Proteomes" id="UP001141552"/>
    </source>
</evidence>
<feature type="compositionally biased region" description="Low complexity" evidence="7">
    <location>
        <begin position="154"/>
        <end position="167"/>
    </location>
</feature>
<evidence type="ECO:0000256" key="1">
    <source>
        <dbReference type="ARBA" id="ARBA00004123"/>
    </source>
</evidence>
<comment type="subcellular location">
    <subcellularLocation>
        <location evidence="1">Nucleus</location>
    </subcellularLocation>
</comment>
<comment type="caution">
    <text evidence="9">The sequence shown here is derived from an EMBL/GenBank/DDBJ whole genome shotgun (WGS) entry which is preliminary data.</text>
</comment>
<proteinExistence type="predicted"/>
<keyword evidence="3 6" id="KW-0863">Zinc-finger</keyword>
<keyword evidence="2" id="KW-0479">Metal-binding</keyword>
<dbReference type="PROSITE" id="PS00028">
    <property type="entry name" value="ZINC_FINGER_C2H2_1"/>
    <property type="match status" value="1"/>
</dbReference>
<dbReference type="GO" id="GO:0008270">
    <property type="term" value="F:zinc ion binding"/>
    <property type="evidence" value="ECO:0007669"/>
    <property type="project" value="UniProtKB-KW"/>
</dbReference>
<dbReference type="OrthoDB" id="832537at2759"/>
<dbReference type="InterPro" id="IPR036236">
    <property type="entry name" value="Znf_C2H2_sf"/>
</dbReference>
<name>A0A9Q0FTP9_9ROSI</name>
<evidence type="ECO:0000313" key="9">
    <source>
        <dbReference type="EMBL" id="KAJ4837353.1"/>
    </source>
</evidence>
<dbReference type="Pfam" id="PF13912">
    <property type="entry name" value="zf-C2H2_6"/>
    <property type="match status" value="1"/>
</dbReference>
<reference evidence="9" key="2">
    <citation type="journal article" date="2023" name="Plants (Basel)">
        <title>Annotation of the Turnera subulata (Passifloraceae) Draft Genome Reveals the S-Locus Evolved after the Divergence of Turneroideae from Passifloroideae in a Stepwise Manner.</title>
        <authorList>
            <person name="Henning P.M."/>
            <person name="Roalson E.H."/>
            <person name="Mir W."/>
            <person name="McCubbin A.G."/>
            <person name="Shore J.S."/>
        </authorList>
    </citation>
    <scope>NUCLEOTIDE SEQUENCE</scope>
    <source>
        <strain evidence="9">F60SS</strain>
    </source>
</reference>
<evidence type="ECO:0000256" key="3">
    <source>
        <dbReference type="ARBA" id="ARBA00022771"/>
    </source>
</evidence>
<keyword evidence="4" id="KW-0862">Zinc</keyword>
<feature type="domain" description="C2H2-type" evidence="8">
    <location>
        <begin position="44"/>
        <end position="71"/>
    </location>
</feature>
<organism evidence="9 10">
    <name type="scientific">Turnera subulata</name>
    <dbReference type="NCBI Taxonomy" id="218843"/>
    <lineage>
        <taxon>Eukaryota</taxon>
        <taxon>Viridiplantae</taxon>
        <taxon>Streptophyta</taxon>
        <taxon>Embryophyta</taxon>
        <taxon>Tracheophyta</taxon>
        <taxon>Spermatophyta</taxon>
        <taxon>Magnoliopsida</taxon>
        <taxon>eudicotyledons</taxon>
        <taxon>Gunneridae</taxon>
        <taxon>Pentapetalae</taxon>
        <taxon>rosids</taxon>
        <taxon>fabids</taxon>
        <taxon>Malpighiales</taxon>
        <taxon>Passifloraceae</taxon>
        <taxon>Turnera</taxon>
    </lineage>
</organism>
<dbReference type="GO" id="GO:0009788">
    <property type="term" value="P:negative regulation of abscisic acid-activated signaling pathway"/>
    <property type="evidence" value="ECO:0007669"/>
    <property type="project" value="InterPro"/>
</dbReference>
<evidence type="ECO:0000256" key="7">
    <source>
        <dbReference type="SAM" id="MobiDB-lite"/>
    </source>
</evidence>
<dbReference type="PANTHER" id="PTHR47287">
    <property type="entry name" value="C2H2 AND C2HC ZINC FINGERS SUPERFAMILY PROTEIN"/>
    <property type="match status" value="1"/>
</dbReference>
<dbReference type="PROSITE" id="PS50157">
    <property type="entry name" value="ZINC_FINGER_C2H2_2"/>
    <property type="match status" value="1"/>
</dbReference>
<dbReference type="PANTHER" id="PTHR47287:SF9">
    <property type="entry name" value="ZINC FINGER PROTEIN 4-LIKE"/>
    <property type="match status" value="1"/>
</dbReference>
<gene>
    <name evidence="9" type="ORF">Tsubulata_008334</name>
</gene>
<dbReference type="AlphaFoldDB" id="A0A9Q0FTP9"/>
<accession>A0A9Q0FTP9</accession>
<keyword evidence="10" id="KW-1185">Reference proteome</keyword>
<keyword evidence="5" id="KW-0539">Nucleus</keyword>
<dbReference type="InterPro" id="IPR044246">
    <property type="entry name" value="ZFP3-like"/>
</dbReference>
<evidence type="ECO:0000256" key="6">
    <source>
        <dbReference type="PROSITE-ProRule" id="PRU00042"/>
    </source>
</evidence>
<dbReference type="Gene3D" id="3.30.160.60">
    <property type="entry name" value="Classic Zinc Finger"/>
    <property type="match status" value="1"/>
</dbReference>
<evidence type="ECO:0000256" key="4">
    <source>
        <dbReference type="ARBA" id="ARBA00022833"/>
    </source>
</evidence>
<reference evidence="9" key="1">
    <citation type="submission" date="2022-02" db="EMBL/GenBank/DDBJ databases">
        <authorList>
            <person name="Henning P.M."/>
            <person name="McCubbin A.G."/>
            <person name="Shore J.S."/>
        </authorList>
    </citation>
    <scope>NUCLEOTIDE SEQUENCE</scope>
    <source>
        <strain evidence="9">F60SS</strain>
        <tissue evidence="9">Leaves</tissue>
    </source>
</reference>
<dbReference type="EMBL" id="JAKUCV010003857">
    <property type="protein sequence ID" value="KAJ4837353.1"/>
    <property type="molecule type" value="Genomic_DNA"/>
</dbReference>
<evidence type="ECO:0000256" key="2">
    <source>
        <dbReference type="ARBA" id="ARBA00022723"/>
    </source>
</evidence>
<dbReference type="Proteomes" id="UP001141552">
    <property type="component" value="Unassembled WGS sequence"/>
</dbReference>
<sequence>MSSIEKRPELDLNIAAVMSDQDTSVPKVSNGIIPMQAGAGGRSFACKYCNNKFPTSQALGGHQNAHKQERFIEKRNKILSQQFPYLPYPYPHPMAMARYPMHAPPPSRPLLGINRSSMIHKPYHPPLNQYSLSGDFGEGYGYGYGLSGMPIMNQQRQPTTQQQQQQTSSGLELSLKL</sequence>
<dbReference type="InterPro" id="IPR013087">
    <property type="entry name" value="Znf_C2H2_type"/>
</dbReference>
<protein>
    <recommendedName>
        <fullName evidence="8">C2H2-type domain-containing protein</fullName>
    </recommendedName>
</protein>